<gene>
    <name evidence="2" type="ORF">S01H1_83493</name>
</gene>
<reference evidence="2" key="1">
    <citation type="journal article" date="2014" name="Front. Microbiol.">
        <title>High frequency of phylogenetically diverse reductive dehalogenase-homologous genes in deep subseafloor sedimentary metagenomes.</title>
        <authorList>
            <person name="Kawai M."/>
            <person name="Futagami T."/>
            <person name="Toyoda A."/>
            <person name="Takaki Y."/>
            <person name="Nishi S."/>
            <person name="Hori S."/>
            <person name="Arai W."/>
            <person name="Tsubouchi T."/>
            <person name="Morono Y."/>
            <person name="Uchiyama I."/>
            <person name="Ito T."/>
            <person name="Fujiyama A."/>
            <person name="Inagaki F."/>
            <person name="Takami H."/>
        </authorList>
    </citation>
    <scope>NUCLEOTIDE SEQUENCE</scope>
    <source>
        <strain evidence="2">Expedition CK06-06</strain>
    </source>
</reference>
<proteinExistence type="predicted"/>
<comment type="caution">
    <text evidence="2">The sequence shown here is derived from an EMBL/GenBank/DDBJ whole genome shotgun (WGS) entry which is preliminary data.</text>
</comment>
<organism evidence="2">
    <name type="scientific">marine sediment metagenome</name>
    <dbReference type="NCBI Taxonomy" id="412755"/>
    <lineage>
        <taxon>unclassified sequences</taxon>
        <taxon>metagenomes</taxon>
        <taxon>ecological metagenomes</taxon>
    </lineage>
</organism>
<accession>X0YAA4</accession>
<dbReference type="GO" id="GO:0006260">
    <property type="term" value="P:DNA replication"/>
    <property type="evidence" value="ECO:0007669"/>
    <property type="project" value="InterPro"/>
</dbReference>
<dbReference type="GO" id="GO:0008408">
    <property type="term" value="F:3'-5' exonuclease activity"/>
    <property type="evidence" value="ECO:0007669"/>
    <property type="project" value="InterPro"/>
</dbReference>
<protein>
    <recommendedName>
        <fullName evidence="1">DNA polymerase helix-hairpin-helix motif domain-containing protein</fullName>
    </recommendedName>
</protein>
<dbReference type="PANTHER" id="PTHR32294:SF0">
    <property type="entry name" value="DNA POLYMERASE III SUBUNIT ALPHA"/>
    <property type="match status" value="1"/>
</dbReference>
<dbReference type="InterPro" id="IPR029460">
    <property type="entry name" value="DNAPol_HHH"/>
</dbReference>
<dbReference type="InterPro" id="IPR004805">
    <property type="entry name" value="DnaE2/DnaE/PolC"/>
</dbReference>
<dbReference type="PANTHER" id="PTHR32294">
    <property type="entry name" value="DNA POLYMERASE III SUBUNIT ALPHA"/>
    <property type="match status" value="1"/>
</dbReference>
<evidence type="ECO:0000313" key="2">
    <source>
        <dbReference type="EMBL" id="GAG45653.1"/>
    </source>
</evidence>
<name>X0YAA4_9ZZZZ</name>
<feature type="non-terminal residue" evidence="2">
    <location>
        <position position="163"/>
    </location>
</feature>
<dbReference type="AlphaFoldDB" id="X0YAA4"/>
<feature type="non-terminal residue" evidence="2">
    <location>
        <position position="1"/>
    </location>
</feature>
<dbReference type="Gene3D" id="1.10.150.870">
    <property type="match status" value="1"/>
</dbReference>
<dbReference type="EMBL" id="BARS01056775">
    <property type="protein sequence ID" value="GAG45653.1"/>
    <property type="molecule type" value="Genomic_DNA"/>
</dbReference>
<evidence type="ECO:0000259" key="1">
    <source>
        <dbReference type="Pfam" id="PF14579"/>
    </source>
</evidence>
<feature type="domain" description="DNA polymerase helix-hairpin-helix motif" evidence="1">
    <location>
        <begin position="36"/>
        <end position="132"/>
    </location>
</feature>
<dbReference type="Pfam" id="PF14579">
    <property type="entry name" value="HHH_6"/>
    <property type="match status" value="1"/>
</dbReference>
<sequence length="163" mass="17969">YMKTHWPVEYMAALLTFEMGNTDKVVDYINESKRMGIEVLPPDINESGVDFTPTSSESKTSVGVIRFGLAAVKGVGEKAVEQIIAAREKIGRFQSLFHFCENVDLRAANKQVIEALIKAGAFDRLGGNRAQMLTGVEKAMQIGASTQTDKQKGQMNFFGQMTQ</sequence>